<dbReference type="EMBL" id="JAEHHL010000002">
    <property type="protein sequence ID" value="MBK0398643.1"/>
    <property type="molecule type" value="Genomic_DNA"/>
</dbReference>
<protein>
    <submittedName>
        <fullName evidence="3">AsmA family protein</fullName>
    </submittedName>
</protein>
<feature type="domain" description="AsmA" evidence="2">
    <location>
        <begin position="590"/>
        <end position="768"/>
    </location>
</feature>
<evidence type="ECO:0000259" key="2">
    <source>
        <dbReference type="Pfam" id="PF05170"/>
    </source>
</evidence>
<reference evidence="3" key="1">
    <citation type="submission" date="2020-12" db="EMBL/GenBank/DDBJ databases">
        <title>Bacterial taxonomy.</title>
        <authorList>
            <person name="Pan X."/>
        </authorList>
    </citation>
    <scope>NUCLEOTIDE SEQUENCE</scope>
    <source>
        <strain evidence="3">M0105</strain>
    </source>
</reference>
<name>A0A8J7M5S4_9RHOB</name>
<feature type="compositionally biased region" description="Low complexity" evidence="1">
    <location>
        <begin position="921"/>
        <end position="942"/>
    </location>
</feature>
<dbReference type="PANTHER" id="PTHR30441">
    <property type="entry name" value="DUF748 DOMAIN-CONTAINING PROTEIN"/>
    <property type="match status" value="1"/>
</dbReference>
<dbReference type="AlphaFoldDB" id="A0A8J7M5S4"/>
<evidence type="ECO:0000313" key="3">
    <source>
        <dbReference type="EMBL" id="MBK0398643.1"/>
    </source>
</evidence>
<sequence length="1028" mass="103675">MRRLIRFLAYLVAALAAAAAAAVALVVFMPRDQVAAIVSREVERATGRQLVIEGELSPSVWPVLGVSTGPIRLGNAEWAHAPEMVTAAGVEIGVDLASLVAGDIRVERLRLLDPVIALEIAEDGRNNWSFGQGAGGESAGDATGAADAAATSPKGDAERLRMVALPAAEIVNGRVSFSDARTGRVLAVDTLDLGAEFEALDQPVTVKASGVWQGRKAQVDLRLETPQAVMDGREAAVDARIEGELGTVSFTGTVAGLDDPLPRVSGFYELDAPDPGLIMSALGRAPDPALAPLGAVRLDGKATSGDAGLDVSAKGRAVWRARPVLVDLEFSTPEPAADAPRGDLTLSAQSEGIGSLSYAGPVTLGADGPELDGRLEADLAFPGSALSWALGAAQMPELAELGAVSARTHLGLSQSALRIDGDASAVWRGRKIAFDIDAESGAEWSRGGAVKVGLSANAPGMIEARAEGRFTPGKEPSFNGPVKVSTPDLRSLLAWAAGEAPDAPAGTLGPARLAGTVEMGGNRLDIRDLDAGLDSTEARGSVTMALGATPPTLTASLTAGDLDLTPFMGGSGGGGGGAGTGSGGAAPSRTDGWSSEPFDLSGLNGVNATVSIDAASIKAGELRAGRSQLRISLQSGQLNLEIRRLDLYGGGVSGSAAFGGREMARLATDLDISGVDLRPLLSALGVTDRLEGRGALRLQAQGQGRSMAELMRSLGGKGALNLADGAVLGINLAAIAQNLTGRNTAERTDFSSVSGSFTIDKGVLSNSDFAFLGPLLRVTGAGTVDLGAQRQDFILTPKAVASLVGQGGVLGAAGFTIFPVRVTGTWSNPKVAPDLAGAIGRIATSPVGVADGLQEVVTGVSVTELPSEIIRTLTGREPASSGTDAGTGGTAGETKPRGLVGGLLGGLVGALDPRRGKDAEAPQTPATAATAPAEALPPELAADPVPIGGSALAPPAAPLPATKGSPAADIEGAATSSGAAEPEATANGSGPEPVPAQDEPAAEPPRHQSLEEEAVKKLGNILRGFGKN</sequence>
<keyword evidence="4" id="KW-1185">Reference proteome</keyword>
<dbReference type="InterPro" id="IPR052894">
    <property type="entry name" value="AsmA-related"/>
</dbReference>
<feature type="compositionally biased region" description="Low complexity" evidence="1">
    <location>
        <begin position="139"/>
        <end position="152"/>
    </location>
</feature>
<dbReference type="InterPro" id="IPR007844">
    <property type="entry name" value="AsmA"/>
</dbReference>
<feature type="compositionally biased region" description="Gly residues" evidence="1">
    <location>
        <begin position="569"/>
        <end position="584"/>
    </location>
</feature>
<gene>
    <name evidence="3" type="ORF">H0I76_05550</name>
</gene>
<dbReference type="Pfam" id="PF05170">
    <property type="entry name" value="AsmA"/>
    <property type="match status" value="2"/>
</dbReference>
<feature type="region of interest" description="Disordered" evidence="1">
    <location>
        <begin position="569"/>
        <end position="595"/>
    </location>
</feature>
<feature type="domain" description="AsmA" evidence="2">
    <location>
        <begin position="6"/>
        <end position="220"/>
    </location>
</feature>
<evidence type="ECO:0000256" key="1">
    <source>
        <dbReference type="SAM" id="MobiDB-lite"/>
    </source>
</evidence>
<evidence type="ECO:0000313" key="4">
    <source>
        <dbReference type="Proteomes" id="UP000655420"/>
    </source>
</evidence>
<dbReference type="GO" id="GO:0005886">
    <property type="term" value="C:plasma membrane"/>
    <property type="evidence" value="ECO:0007669"/>
    <property type="project" value="TreeGrafter"/>
</dbReference>
<feature type="region of interest" description="Disordered" evidence="1">
    <location>
        <begin position="871"/>
        <end position="1028"/>
    </location>
</feature>
<feature type="compositionally biased region" description="Gly residues" evidence="1">
    <location>
        <begin position="899"/>
        <end position="908"/>
    </location>
</feature>
<feature type="region of interest" description="Disordered" evidence="1">
    <location>
        <begin position="129"/>
        <end position="153"/>
    </location>
</feature>
<dbReference type="PANTHER" id="PTHR30441:SF4">
    <property type="entry name" value="PROTEIN ASMA"/>
    <property type="match status" value="1"/>
</dbReference>
<organism evidence="3 4">
    <name type="scientific">Thermohalobaculum xanthum</name>
    <dbReference type="NCBI Taxonomy" id="2753746"/>
    <lineage>
        <taxon>Bacteria</taxon>
        <taxon>Pseudomonadati</taxon>
        <taxon>Pseudomonadota</taxon>
        <taxon>Alphaproteobacteria</taxon>
        <taxon>Rhodobacterales</taxon>
        <taxon>Paracoccaceae</taxon>
        <taxon>Thermohalobaculum</taxon>
    </lineage>
</organism>
<accession>A0A8J7M5S4</accession>
<proteinExistence type="predicted"/>
<dbReference type="GO" id="GO:0090313">
    <property type="term" value="P:regulation of protein targeting to membrane"/>
    <property type="evidence" value="ECO:0007669"/>
    <property type="project" value="TreeGrafter"/>
</dbReference>
<dbReference type="RefSeq" id="WP_200608098.1">
    <property type="nucleotide sequence ID" value="NZ_JAEHHL010000002.1"/>
</dbReference>
<comment type="caution">
    <text evidence="3">The sequence shown here is derived from an EMBL/GenBank/DDBJ whole genome shotgun (WGS) entry which is preliminary data.</text>
</comment>
<dbReference type="Proteomes" id="UP000655420">
    <property type="component" value="Unassembled WGS sequence"/>
</dbReference>
<feature type="compositionally biased region" description="Basic and acidic residues" evidence="1">
    <location>
        <begin position="1004"/>
        <end position="1016"/>
    </location>
</feature>